<dbReference type="PANTHER" id="PTHR34276">
    <property type="entry name" value="MINI-RIBONUCLEASE 3"/>
    <property type="match status" value="1"/>
</dbReference>
<gene>
    <name evidence="2" type="ORF">WJX81_003426</name>
</gene>
<dbReference type="GO" id="GO:0006396">
    <property type="term" value="P:RNA processing"/>
    <property type="evidence" value="ECO:0007669"/>
    <property type="project" value="InterPro"/>
</dbReference>
<dbReference type="GO" id="GO:0004525">
    <property type="term" value="F:ribonuclease III activity"/>
    <property type="evidence" value="ECO:0007669"/>
    <property type="project" value="InterPro"/>
</dbReference>
<sequence length="175" mass="19120">MPRESAASPPPNSITAAAEAAGAFAPIMPPPPNLQGKTVRANWNATALAYLGDSVWELYVRRHFFFPPSRLTRYYEGVASQVRAETQESYYELLKAGAFLSEAEAEVLAWGRNARVNVPPRFKASGSHAISYKRATAVECLVGYLYLTDAPRLHQLMLHLGISGDARDGRAAISL</sequence>
<dbReference type="AlphaFoldDB" id="A0AAW1SKN3"/>
<dbReference type="EMBL" id="JALJOU010000001">
    <property type="protein sequence ID" value="KAK9846419.1"/>
    <property type="molecule type" value="Genomic_DNA"/>
</dbReference>
<protein>
    <recommendedName>
        <fullName evidence="1">RNase III domain-containing protein</fullName>
    </recommendedName>
</protein>
<dbReference type="InterPro" id="IPR036389">
    <property type="entry name" value="RNase_III_sf"/>
</dbReference>
<evidence type="ECO:0000313" key="3">
    <source>
        <dbReference type="Proteomes" id="UP001445335"/>
    </source>
</evidence>
<accession>A0AAW1SKN3</accession>
<dbReference type="Proteomes" id="UP001445335">
    <property type="component" value="Unassembled WGS sequence"/>
</dbReference>
<proteinExistence type="predicted"/>
<evidence type="ECO:0000259" key="1">
    <source>
        <dbReference type="Pfam" id="PF00636"/>
    </source>
</evidence>
<feature type="domain" description="RNase III" evidence="1">
    <location>
        <begin position="47"/>
        <end position="149"/>
    </location>
</feature>
<dbReference type="Pfam" id="PF00636">
    <property type="entry name" value="Ribonuclease_3"/>
    <property type="match status" value="1"/>
</dbReference>
<dbReference type="Gene3D" id="1.10.1520.10">
    <property type="entry name" value="Ribonuclease III domain"/>
    <property type="match status" value="1"/>
</dbReference>
<keyword evidence="3" id="KW-1185">Reference proteome</keyword>
<evidence type="ECO:0000313" key="2">
    <source>
        <dbReference type="EMBL" id="KAK9846419.1"/>
    </source>
</evidence>
<dbReference type="PANTHER" id="PTHR34276:SF1">
    <property type="entry name" value="MINI-RIBONUCLEASE 3"/>
    <property type="match status" value="1"/>
</dbReference>
<organism evidence="2 3">
    <name type="scientific">Elliptochloris bilobata</name>
    <dbReference type="NCBI Taxonomy" id="381761"/>
    <lineage>
        <taxon>Eukaryota</taxon>
        <taxon>Viridiplantae</taxon>
        <taxon>Chlorophyta</taxon>
        <taxon>core chlorophytes</taxon>
        <taxon>Trebouxiophyceae</taxon>
        <taxon>Trebouxiophyceae incertae sedis</taxon>
        <taxon>Elliptochloris clade</taxon>
        <taxon>Elliptochloris</taxon>
    </lineage>
</organism>
<dbReference type="SUPFAM" id="SSF69065">
    <property type="entry name" value="RNase III domain-like"/>
    <property type="match status" value="1"/>
</dbReference>
<comment type="caution">
    <text evidence="2">The sequence shown here is derived from an EMBL/GenBank/DDBJ whole genome shotgun (WGS) entry which is preliminary data.</text>
</comment>
<reference evidence="2 3" key="1">
    <citation type="journal article" date="2024" name="Nat. Commun.">
        <title>Phylogenomics reveals the evolutionary origins of lichenization in chlorophyte algae.</title>
        <authorList>
            <person name="Puginier C."/>
            <person name="Libourel C."/>
            <person name="Otte J."/>
            <person name="Skaloud P."/>
            <person name="Haon M."/>
            <person name="Grisel S."/>
            <person name="Petersen M."/>
            <person name="Berrin J.G."/>
            <person name="Delaux P.M."/>
            <person name="Dal Grande F."/>
            <person name="Keller J."/>
        </authorList>
    </citation>
    <scope>NUCLEOTIDE SEQUENCE [LARGE SCALE GENOMIC DNA]</scope>
    <source>
        <strain evidence="2 3">SAG 245.80</strain>
    </source>
</reference>
<name>A0AAW1SKN3_9CHLO</name>
<dbReference type="InterPro" id="IPR000999">
    <property type="entry name" value="RNase_III_dom"/>
</dbReference>